<reference evidence="2 3" key="1">
    <citation type="journal article" date="2003" name="Proc. Natl. Acad. Sci. U.S.A.">
        <title>Complete genome sequence of the marine planctomycete Pirellula sp. strain 1.</title>
        <authorList>
            <person name="Gloeckner F.O."/>
            <person name="Kube M."/>
            <person name="Bauer M."/>
            <person name="Teeling H."/>
            <person name="Lombardot T."/>
            <person name="Ludwig W."/>
            <person name="Gade D."/>
            <person name="Beck A."/>
            <person name="Borzym K."/>
            <person name="Heitmann K."/>
            <person name="Rabus R."/>
            <person name="Schlesner H."/>
            <person name="Amann R."/>
            <person name="Reinhardt R."/>
        </authorList>
    </citation>
    <scope>NUCLEOTIDE SEQUENCE [LARGE SCALE GENOMIC DNA]</scope>
    <source>
        <strain evidence="3">DSM 10527 / NCIMB 13988 / SH1</strain>
    </source>
</reference>
<keyword evidence="3" id="KW-1185">Reference proteome</keyword>
<dbReference type="InParanoid" id="Q7UM11"/>
<organism evidence="2 3">
    <name type="scientific">Rhodopirellula baltica (strain DSM 10527 / NCIMB 13988 / SH1)</name>
    <dbReference type="NCBI Taxonomy" id="243090"/>
    <lineage>
        <taxon>Bacteria</taxon>
        <taxon>Pseudomonadati</taxon>
        <taxon>Planctomycetota</taxon>
        <taxon>Planctomycetia</taxon>
        <taxon>Pirellulales</taxon>
        <taxon>Pirellulaceae</taxon>
        <taxon>Rhodopirellula</taxon>
    </lineage>
</organism>
<name>Q7UM11_RHOBA</name>
<sequence length="131" mass="14291">MNNSDIAEEREPSGSSPGGLRHTADIVTCCSRVAKKRSVPSTNCRHFLSASRPDQAASAPLRQARSFYAVRICPGPLRHKHPSRTIAPLAIATTCDLQSAQTPRSIQASNVWRVAPSGDPQSRVLKLRFFL</sequence>
<dbReference type="KEGG" id="rba:RB9142"/>
<dbReference type="EMBL" id="BX294149">
    <property type="protein sequence ID" value="CAD76106.1"/>
    <property type="molecule type" value="Genomic_DNA"/>
</dbReference>
<evidence type="ECO:0000313" key="3">
    <source>
        <dbReference type="Proteomes" id="UP000001025"/>
    </source>
</evidence>
<feature type="region of interest" description="Disordered" evidence="1">
    <location>
        <begin position="1"/>
        <end position="21"/>
    </location>
</feature>
<dbReference type="STRING" id="243090.RB9142"/>
<evidence type="ECO:0000256" key="1">
    <source>
        <dbReference type="SAM" id="MobiDB-lite"/>
    </source>
</evidence>
<dbReference type="EnsemblBacteria" id="CAD76106">
    <property type="protein sequence ID" value="CAD76106"/>
    <property type="gene ID" value="RB9142"/>
</dbReference>
<proteinExistence type="predicted"/>
<dbReference type="Proteomes" id="UP000001025">
    <property type="component" value="Chromosome"/>
</dbReference>
<dbReference type="AlphaFoldDB" id="Q7UM11"/>
<gene>
    <name evidence="2" type="primary">titin</name>
    <name evidence="2" type="ordered locus">RB9142</name>
</gene>
<accession>Q7UM11</accession>
<evidence type="ECO:0000313" key="2">
    <source>
        <dbReference type="EMBL" id="CAD76106.1"/>
    </source>
</evidence>
<dbReference type="HOGENOM" id="CLU_1925926_0_0_0"/>
<protein>
    <submittedName>
        <fullName evidence="2">Similar to titin</fullName>
    </submittedName>
</protein>